<dbReference type="EMBL" id="JAMZIH010002245">
    <property type="protein sequence ID" value="KAJ1677574.1"/>
    <property type="molecule type" value="Genomic_DNA"/>
</dbReference>
<gene>
    <name evidence="1" type="primary">MCM3_2</name>
    <name evidence="1" type="ORF">EV182_005886</name>
</gene>
<keyword evidence="1" id="KW-0378">Hydrolase</keyword>
<dbReference type="Proteomes" id="UP001145114">
    <property type="component" value="Unassembled WGS sequence"/>
</dbReference>
<dbReference type="EC" id="3.6.4.12" evidence="1"/>
<keyword evidence="1" id="KW-0347">Helicase</keyword>
<sequence>MLEGSEGTSGDGNTDGNAAGSEGRDCPVFEPFNEFLHAGVAAQRARSRRRQTRRRDRRRLLHETDADEDRADGSSEDHDSREILSTVFLKRYIFYAKSLVKPVLSPEAADEIANAYADLRSQAANNGSRGSGHQQAMTTTPITARTLETLIRLATAHAKARLSSRVESQDAEIARRLLRFALFKEPATGGQPSASAGKGSNGRKDPKRMRRDDDLDDSSNDSGEEMATAASRRQGMSRLTRSTAAAAAAIRPDGPTTAMSLDTVGIGAFGDSGTFPVPTFSQQQQQQQQSSGLSTERYERFKALFSRSLSSGTLDGSEGLMAEEQILPAINEGLAGDEVFSFAELETGLKMMEDENRVMYRDGIVFII</sequence>
<keyword evidence="1" id="KW-0547">Nucleotide-binding</keyword>
<reference evidence="1" key="1">
    <citation type="submission" date="2022-06" db="EMBL/GenBank/DDBJ databases">
        <title>Phylogenomic reconstructions and comparative analyses of Kickxellomycotina fungi.</title>
        <authorList>
            <person name="Reynolds N.K."/>
            <person name="Stajich J.E."/>
            <person name="Barry K."/>
            <person name="Grigoriev I.V."/>
            <person name="Crous P."/>
            <person name="Smith M.E."/>
        </authorList>
    </citation>
    <scope>NUCLEOTIDE SEQUENCE</scope>
    <source>
        <strain evidence="1">RSA 2271</strain>
    </source>
</reference>
<evidence type="ECO:0000313" key="1">
    <source>
        <dbReference type="EMBL" id="KAJ1677574.1"/>
    </source>
</evidence>
<evidence type="ECO:0000313" key="2">
    <source>
        <dbReference type="Proteomes" id="UP001145114"/>
    </source>
</evidence>
<accession>A0ACC1HUK3</accession>
<proteinExistence type="predicted"/>
<organism evidence="1 2">
    <name type="scientific">Spiromyces aspiralis</name>
    <dbReference type="NCBI Taxonomy" id="68401"/>
    <lineage>
        <taxon>Eukaryota</taxon>
        <taxon>Fungi</taxon>
        <taxon>Fungi incertae sedis</taxon>
        <taxon>Zoopagomycota</taxon>
        <taxon>Kickxellomycotina</taxon>
        <taxon>Kickxellomycetes</taxon>
        <taxon>Kickxellales</taxon>
        <taxon>Kickxellaceae</taxon>
        <taxon>Spiromyces</taxon>
    </lineage>
</organism>
<name>A0ACC1HUK3_9FUNG</name>
<keyword evidence="1" id="KW-0067">ATP-binding</keyword>
<comment type="caution">
    <text evidence="1">The sequence shown here is derived from an EMBL/GenBank/DDBJ whole genome shotgun (WGS) entry which is preliminary data.</text>
</comment>
<protein>
    <submittedName>
        <fullName evidence="1">MCM DNA helicase complex subunit</fullName>
        <ecNumber evidence="1">3.6.4.12</ecNumber>
    </submittedName>
</protein>
<keyword evidence="2" id="KW-1185">Reference proteome</keyword>